<comment type="caution">
    <text evidence="2">The sequence shown here is derived from an EMBL/GenBank/DDBJ whole genome shotgun (WGS) entry which is preliminary data.</text>
</comment>
<sequence>MMPARFEESSRHPGESTGIVSPSCDVAGDGSDGNDCWATLRKKSSMYCSEAGSYCKSRSVSCRFFLRRRPWVPWVPLACTHIDLHGVVVGEAIHVPLGEKSVGEERQEHEFGKLQ</sequence>
<reference evidence="2 3" key="1">
    <citation type="journal article" date="2020" name="Genome Biol. Evol.">
        <title>A new high-quality draft genome assembly of the Chinese cordyceps Ophiocordyceps sinensis.</title>
        <authorList>
            <person name="Shu R."/>
            <person name="Zhang J."/>
            <person name="Meng Q."/>
            <person name="Zhang H."/>
            <person name="Zhou G."/>
            <person name="Li M."/>
            <person name="Wu P."/>
            <person name="Zhao Y."/>
            <person name="Chen C."/>
            <person name="Qin Q."/>
        </authorList>
    </citation>
    <scope>NUCLEOTIDE SEQUENCE [LARGE SCALE GENOMIC DNA]</scope>
    <source>
        <strain evidence="2 3">IOZ07</strain>
    </source>
</reference>
<feature type="compositionally biased region" description="Basic and acidic residues" evidence="1">
    <location>
        <begin position="1"/>
        <end position="14"/>
    </location>
</feature>
<gene>
    <name evidence="2" type="ORF">G6O67_006079</name>
</gene>
<evidence type="ECO:0000313" key="3">
    <source>
        <dbReference type="Proteomes" id="UP000557566"/>
    </source>
</evidence>
<accession>A0A8H4LXL4</accession>
<evidence type="ECO:0000313" key="2">
    <source>
        <dbReference type="EMBL" id="KAF4507448.1"/>
    </source>
</evidence>
<name>A0A8H4LXL4_9HYPO</name>
<protein>
    <submittedName>
        <fullName evidence="2">Uncharacterized protein</fullName>
    </submittedName>
</protein>
<organism evidence="2 3">
    <name type="scientific">Ophiocordyceps sinensis</name>
    <dbReference type="NCBI Taxonomy" id="72228"/>
    <lineage>
        <taxon>Eukaryota</taxon>
        <taxon>Fungi</taxon>
        <taxon>Dikarya</taxon>
        <taxon>Ascomycota</taxon>
        <taxon>Pezizomycotina</taxon>
        <taxon>Sordariomycetes</taxon>
        <taxon>Hypocreomycetidae</taxon>
        <taxon>Hypocreales</taxon>
        <taxon>Ophiocordycipitaceae</taxon>
        <taxon>Ophiocordyceps</taxon>
    </lineage>
</organism>
<proteinExistence type="predicted"/>
<feature type="region of interest" description="Disordered" evidence="1">
    <location>
        <begin position="1"/>
        <end position="30"/>
    </location>
</feature>
<keyword evidence="3" id="KW-1185">Reference proteome</keyword>
<dbReference type="AlphaFoldDB" id="A0A8H4LXL4"/>
<dbReference type="EMBL" id="JAAVMX010000006">
    <property type="protein sequence ID" value="KAF4507448.1"/>
    <property type="molecule type" value="Genomic_DNA"/>
</dbReference>
<dbReference type="Proteomes" id="UP000557566">
    <property type="component" value="Unassembled WGS sequence"/>
</dbReference>
<evidence type="ECO:0000256" key="1">
    <source>
        <dbReference type="SAM" id="MobiDB-lite"/>
    </source>
</evidence>